<dbReference type="Gene3D" id="3.30.420.10">
    <property type="entry name" value="Ribonuclease H-like superfamily/Ribonuclease H"/>
    <property type="match status" value="1"/>
</dbReference>
<dbReference type="InterPro" id="IPR036397">
    <property type="entry name" value="RNaseH_sf"/>
</dbReference>
<organism evidence="2 3">
    <name type="scientific">Trichonephila inaurata madagascariensis</name>
    <dbReference type="NCBI Taxonomy" id="2747483"/>
    <lineage>
        <taxon>Eukaryota</taxon>
        <taxon>Metazoa</taxon>
        <taxon>Ecdysozoa</taxon>
        <taxon>Arthropoda</taxon>
        <taxon>Chelicerata</taxon>
        <taxon>Arachnida</taxon>
        <taxon>Araneae</taxon>
        <taxon>Araneomorphae</taxon>
        <taxon>Entelegynae</taxon>
        <taxon>Araneoidea</taxon>
        <taxon>Nephilidae</taxon>
        <taxon>Trichonephila</taxon>
        <taxon>Trichonephila inaurata</taxon>
    </lineage>
</organism>
<evidence type="ECO:0000256" key="1">
    <source>
        <dbReference type="SAM" id="MobiDB-lite"/>
    </source>
</evidence>
<gene>
    <name evidence="2" type="primary">AVEN_268409_1</name>
    <name evidence="2" type="ORF">TNIN_406581</name>
</gene>
<feature type="compositionally biased region" description="Basic residues" evidence="1">
    <location>
        <begin position="110"/>
        <end position="120"/>
    </location>
</feature>
<reference evidence="2" key="1">
    <citation type="submission" date="2020-08" db="EMBL/GenBank/DDBJ databases">
        <title>Multicomponent nature underlies the extraordinary mechanical properties of spider dragline silk.</title>
        <authorList>
            <person name="Kono N."/>
            <person name="Nakamura H."/>
            <person name="Mori M."/>
            <person name="Yoshida Y."/>
            <person name="Ohtoshi R."/>
            <person name="Malay A.D."/>
            <person name="Moran D.A.P."/>
            <person name="Tomita M."/>
            <person name="Numata K."/>
            <person name="Arakawa K."/>
        </authorList>
    </citation>
    <scope>NUCLEOTIDE SEQUENCE</scope>
</reference>
<feature type="region of interest" description="Disordered" evidence="1">
    <location>
        <begin position="97"/>
        <end position="120"/>
    </location>
</feature>
<evidence type="ECO:0000313" key="3">
    <source>
        <dbReference type="Proteomes" id="UP000886998"/>
    </source>
</evidence>
<dbReference type="SUPFAM" id="SSF53098">
    <property type="entry name" value="Ribonuclease H-like"/>
    <property type="match status" value="1"/>
</dbReference>
<protein>
    <submittedName>
        <fullName evidence="2">Uncharacterized protein</fullName>
    </submittedName>
</protein>
<proteinExistence type="predicted"/>
<dbReference type="Proteomes" id="UP000886998">
    <property type="component" value="Unassembled WGS sequence"/>
</dbReference>
<dbReference type="EMBL" id="BMAV01010674">
    <property type="protein sequence ID" value="GFY55944.1"/>
    <property type="molecule type" value="Genomic_DNA"/>
</dbReference>
<evidence type="ECO:0000313" key="2">
    <source>
        <dbReference type="EMBL" id="GFY55944.1"/>
    </source>
</evidence>
<dbReference type="InterPro" id="IPR012337">
    <property type="entry name" value="RNaseH-like_sf"/>
</dbReference>
<dbReference type="PANTHER" id="PTHR33327:SF3">
    <property type="entry name" value="RNA-DIRECTED DNA POLYMERASE"/>
    <property type="match status" value="1"/>
</dbReference>
<name>A0A8X6XMF0_9ARAC</name>
<sequence length="309" mass="35006">MQLGDRKPSCLLLEMRSKAGSRISEELLKSLFIQRLPTQVQQILAISNDQLDKLVEMADGIMAVAESTSSIHVIDAENQDLKTMLMEISSRLSRLETRERSSSLRPAERFHRRSPSSKSGAHKHFWYHRLITDQGTQFEASLFHTLSQLIGTERQHTTSYHSVANGQVETSSTVESGYNGTWKHSVDCSIAYHTNGILCHLERGSTGHNCTDDLWSSYQASGRISMPIKIKPRSCYFCMETQGVNAASLTPNDATSRSTYNLREQGFGHMQPCLSAYRLPQKKLQPPYKGPYKVVDRTEKVFRILRHEK</sequence>
<keyword evidence="3" id="KW-1185">Reference proteome</keyword>
<dbReference type="AlphaFoldDB" id="A0A8X6XMF0"/>
<dbReference type="GO" id="GO:0003676">
    <property type="term" value="F:nucleic acid binding"/>
    <property type="evidence" value="ECO:0007669"/>
    <property type="project" value="InterPro"/>
</dbReference>
<comment type="caution">
    <text evidence="2">The sequence shown here is derived from an EMBL/GenBank/DDBJ whole genome shotgun (WGS) entry which is preliminary data.</text>
</comment>
<feature type="compositionally biased region" description="Basic and acidic residues" evidence="1">
    <location>
        <begin position="97"/>
        <end position="109"/>
    </location>
</feature>
<dbReference type="OrthoDB" id="6436410at2759"/>
<accession>A0A8X6XMF0</accession>
<dbReference type="PANTHER" id="PTHR33327">
    <property type="entry name" value="ENDONUCLEASE"/>
    <property type="match status" value="1"/>
</dbReference>